<feature type="transmembrane region" description="Helical" evidence="7">
    <location>
        <begin position="262"/>
        <end position="286"/>
    </location>
</feature>
<proteinExistence type="predicted"/>
<dbReference type="Gene3D" id="1.20.1250.20">
    <property type="entry name" value="MFS general substrate transporter like domains"/>
    <property type="match status" value="2"/>
</dbReference>
<evidence type="ECO:0000256" key="7">
    <source>
        <dbReference type="SAM" id="Phobius"/>
    </source>
</evidence>
<evidence type="ECO:0000256" key="2">
    <source>
        <dbReference type="ARBA" id="ARBA00022448"/>
    </source>
</evidence>
<reference evidence="9" key="1">
    <citation type="submission" date="2017-12" db="EMBL/GenBank/DDBJ databases">
        <authorList>
            <person name="Thomas-White K."/>
            <person name="Wolfe A.J."/>
        </authorList>
    </citation>
    <scope>NUCLEOTIDE SEQUENCE</scope>
    <source>
        <strain evidence="9">UMB0763</strain>
    </source>
</reference>
<reference evidence="9" key="2">
    <citation type="submission" date="2023-10" db="EMBL/GenBank/DDBJ databases">
        <authorList>
            <person name="Choi B."/>
        </authorList>
    </citation>
    <scope>NUCLEOTIDE SEQUENCE</scope>
    <source>
        <strain evidence="9">UMB0763</strain>
    </source>
</reference>
<dbReference type="InterPro" id="IPR036259">
    <property type="entry name" value="MFS_trans_sf"/>
</dbReference>
<evidence type="ECO:0000256" key="1">
    <source>
        <dbReference type="ARBA" id="ARBA00004651"/>
    </source>
</evidence>
<name>A0AAF1BS71_9CORY</name>
<feature type="transmembrane region" description="Helical" evidence="7">
    <location>
        <begin position="168"/>
        <end position="186"/>
    </location>
</feature>
<feature type="transmembrane region" description="Helical" evidence="7">
    <location>
        <begin position="386"/>
        <end position="407"/>
    </location>
</feature>
<feature type="transmembrane region" description="Helical" evidence="7">
    <location>
        <begin position="111"/>
        <end position="128"/>
    </location>
</feature>
<evidence type="ECO:0000313" key="9">
    <source>
        <dbReference type="EMBL" id="WOT01954.1"/>
    </source>
</evidence>
<organism evidence="9 10">
    <name type="scientific">Corynebacterium pyruviciproducens</name>
    <dbReference type="NCBI Taxonomy" id="598660"/>
    <lineage>
        <taxon>Bacteria</taxon>
        <taxon>Bacillati</taxon>
        <taxon>Actinomycetota</taxon>
        <taxon>Actinomycetes</taxon>
        <taxon>Mycobacteriales</taxon>
        <taxon>Corynebacteriaceae</taxon>
        <taxon>Corynebacterium</taxon>
    </lineage>
</organism>
<feature type="transmembrane region" description="Helical" evidence="7">
    <location>
        <begin position="352"/>
        <end position="374"/>
    </location>
</feature>
<evidence type="ECO:0000256" key="5">
    <source>
        <dbReference type="ARBA" id="ARBA00022989"/>
    </source>
</evidence>
<accession>A0AAF1BS71</accession>
<protein>
    <submittedName>
        <fullName evidence="9">MFS transporter</fullName>
    </submittedName>
</protein>
<dbReference type="AlphaFoldDB" id="A0AAF1BS71"/>
<dbReference type="KEGG" id="cpyr:CYJ47_12000"/>
<feature type="transmembrane region" description="Helical" evidence="7">
    <location>
        <begin position="419"/>
        <end position="437"/>
    </location>
</feature>
<keyword evidence="2" id="KW-0813">Transport</keyword>
<evidence type="ECO:0000313" key="10">
    <source>
        <dbReference type="Proteomes" id="UP000234560"/>
    </source>
</evidence>
<dbReference type="Proteomes" id="UP000234560">
    <property type="component" value="Chromosome"/>
</dbReference>
<feature type="transmembrane region" description="Helical" evidence="7">
    <location>
        <begin position="198"/>
        <end position="217"/>
    </location>
</feature>
<feature type="transmembrane region" description="Helical" evidence="7">
    <location>
        <begin position="140"/>
        <end position="162"/>
    </location>
</feature>
<dbReference type="EMBL" id="CP136958">
    <property type="protein sequence ID" value="WOT01954.1"/>
    <property type="molecule type" value="Genomic_DNA"/>
</dbReference>
<feature type="transmembrane region" description="Helical" evidence="7">
    <location>
        <begin position="223"/>
        <end position="242"/>
    </location>
</feature>
<dbReference type="PANTHER" id="PTHR42718">
    <property type="entry name" value="MAJOR FACILITATOR SUPERFAMILY MULTIDRUG TRANSPORTER MFSC"/>
    <property type="match status" value="1"/>
</dbReference>
<dbReference type="InterPro" id="IPR011701">
    <property type="entry name" value="MFS"/>
</dbReference>
<feature type="transmembrane region" description="Helical" evidence="7">
    <location>
        <begin position="14"/>
        <end position="33"/>
    </location>
</feature>
<dbReference type="RefSeq" id="WP_101678510.1">
    <property type="nucleotide sequence ID" value="NZ_CAMYCO010000006.1"/>
</dbReference>
<evidence type="ECO:0000256" key="4">
    <source>
        <dbReference type="ARBA" id="ARBA00022692"/>
    </source>
</evidence>
<keyword evidence="5 7" id="KW-1133">Transmembrane helix</keyword>
<dbReference type="PANTHER" id="PTHR42718:SF46">
    <property type="entry name" value="BLR6921 PROTEIN"/>
    <property type="match status" value="1"/>
</dbReference>
<gene>
    <name evidence="9" type="ORF">CYJ47_12000</name>
</gene>
<feature type="transmembrane region" description="Helical" evidence="7">
    <location>
        <begin position="84"/>
        <end position="105"/>
    </location>
</feature>
<dbReference type="PROSITE" id="PS50850">
    <property type="entry name" value="MFS"/>
    <property type="match status" value="1"/>
</dbReference>
<dbReference type="SUPFAM" id="SSF103473">
    <property type="entry name" value="MFS general substrate transporter"/>
    <property type="match status" value="1"/>
</dbReference>
<sequence>MFEVSTKARRNPKVAIPILIFVFLFCLVVDNGFKFITKAIGDDLSLTPSQVSLQATIAGIIIGIGAVVYAALADSIAIRKLLTIGIAFIVVGSLIGFFGQSIWALVLIGRLVQTIGLSAAETLYVIYVTKHIAKEEQKTYLGFSTACFQGSMLIGVLTGGYVSANIHWTVMFLLPLVLILAVPFVLRQVPEEENVSVSHLDSTGLGIVSFMALAITLTFTPVFIPGWAWFVLALVAAGAFWWHIGRDPQALVQREFFFNGRYVWALVTVLLVYSTQLGWIIMFPYMASDLHGLDIDTASALIAPGYACAVVVGVLSGWIGKFLPNRQAIILALVLIAAALALPAVLSTVGVWVLVVSIVMFASGFALMYAPLVASAVYSIPPEKSGIAIGFYNLTINIAIPAGIAYASGLMDSSLSYSGILWILFAVAVAGLVVYVVSDAIMRRKEAA</sequence>
<dbReference type="InterPro" id="IPR020846">
    <property type="entry name" value="MFS_dom"/>
</dbReference>
<keyword evidence="6 7" id="KW-0472">Membrane</keyword>
<evidence type="ECO:0000256" key="3">
    <source>
        <dbReference type="ARBA" id="ARBA00022475"/>
    </source>
</evidence>
<keyword evidence="4 7" id="KW-0812">Transmembrane</keyword>
<dbReference type="Pfam" id="PF07690">
    <property type="entry name" value="MFS_1"/>
    <property type="match status" value="1"/>
</dbReference>
<keyword evidence="3" id="KW-1003">Cell membrane</keyword>
<dbReference type="GO" id="GO:0022857">
    <property type="term" value="F:transmembrane transporter activity"/>
    <property type="evidence" value="ECO:0007669"/>
    <property type="project" value="InterPro"/>
</dbReference>
<feature type="transmembrane region" description="Helical" evidence="7">
    <location>
        <begin position="328"/>
        <end position="346"/>
    </location>
</feature>
<comment type="subcellular location">
    <subcellularLocation>
        <location evidence="1">Cell membrane</location>
        <topology evidence="1">Multi-pass membrane protein</topology>
    </subcellularLocation>
</comment>
<dbReference type="PRINTS" id="PR01036">
    <property type="entry name" value="TCRTETB"/>
</dbReference>
<evidence type="ECO:0000259" key="8">
    <source>
        <dbReference type="PROSITE" id="PS50850"/>
    </source>
</evidence>
<dbReference type="GO" id="GO:0005886">
    <property type="term" value="C:plasma membrane"/>
    <property type="evidence" value="ECO:0007669"/>
    <property type="project" value="UniProtKB-SubCell"/>
</dbReference>
<feature type="transmembrane region" description="Helical" evidence="7">
    <location>
        <begin position="53"/>
        <end position="72"/>
    </location>
</feature>
<feature type="transmembrane region" description="Helical" evidence="7">
    <location>
        <begin position="298"/>
        <end position="319"/>
    </location>
</feature>
<evidence type="ECO:0000256" key="6">
    <source>
        <dbReference type="ARBA" id="ARBA00023136"/>
    </source>
</evidence>
<feature type="domain" description="Major facilitator superfamily (MFS) profile" evidence="8">
    <location>
        <begin position="14"/>
        <end position="443"/>
    </location>
</feature>